<feature type="region of interest" description="Disordered" evidence="3">
    <location>
        <begin position="31"/>
        <end position="57"/>
    </location>
</feature>
<dbReference type="KEGG" id="pms:KNP414_04853"/>
<dbReference type="GO" id="GO:0005829">
    <property type="term" value="C:cytosol"/>
    <property type="evidence" value="ECO:0007669"/>
    <property type="project" value="TreeGrafter"/>
</dbReference>
<evidence type="ECO:0000256" key="3">
    <source>
        <dbReference type="SAM" id="MobiDB-lite"/>
    </source>
</evidence>
<dbReference type="InterPro" id="IPR050766">
    <property type="entry name" value="Bact_Lucif_Oxidored"/>
</dbReference>
<dbReference type="InterPro" id="IPR036661">
    <property type="entry name" value="Luciferase-like_sf"/>
</dbReference>
<dbReference type="PANTHER" id="PTHR30137:SF8">
    <property type="entry name" value="BLR5498 PROTEIN"/>
    <property type="match status" value="1"/>
</dbReference>
<dbReference type="GO" id="GO:0016705">
    <property type="term" value="F:oxidoreductase activity, acting on paired donors, with incorporation or reduction of molecular oxygen"/>
    <property type="evidence" value="ECO:0007669"/>
    <property type="project" value="InterPro"/>
</dbReference>
<dbReference type="HOGENOM" id="CLU_027853_3_5_9"/>
<dbReference type="Gene3D" id="3.20.20.30">
    <property type="entry name" value="Luciferase-like domain"/>
    <property type="match status" value="1"/>
</dbReference>
<dbReference type="EMBL" id="CP002869">
    <property type="protein sequence ID" value="AEI43379.1"/>
    <property type="molecule type" value="Genomic_DNA"/>
</dbReference>
<gene>
    <name evidence="5" type="ordered locus">KNP414_04853</name>
</gene>
<reference evidence="6" key="1">
    <citation type="submission" date="2011-06" db="EMBL/GenBank/DDBJ databases">
        <title>Complete genome sequence of Paenibacillus mucilaginosus KNP414.</title>
        <authorList>
            <person name="Wang J."/>
            <person name="Hu S."/>
            <person name="Hu X."/>
            <person name="Zhang B."/>
            <person name="Dong D."/>
            <person name="Zhang S."/>
            <person name="Zhao K."/>
            <person name="Wu D."/>
        </authorList>
    </citation>
    <scope>NUCLEOTIDE SEQUENCE [LARGE SCALE GENOMIC DNA]</scope>
    <source>
        <strain evidence="6">KNP414</strain>
    </source>
</reference>
<evidence type="ECO:0000256" key="2">
    <source>
        <dbReference type="ARBA" id="ARBA00023033"/>
    </source>
</evidence>
<sequence>MTSSLQDRWAALSPAQRELLARKFKEQGLDAVPLDDRRRQSSQGSRTTGEESAFVPKRSRREETMDFSLFFFSGDGSTEEGQKYQLLLESAAYADEHGFAAVWTPERHFEDFGGLYPNPSVLSAALAVLTRRVEIRAGSVVLPLHHPIRFTEEWAVVDNLSGGRVSVAFAAGWHPADFLLAPVQTPEYYADRKREMFRAIGEVRRLWNGETLEYPDAAGMVHAVRTLPRPVRAPLDVWIATNGSTETYREAGRIGAHILTGITGSKFAELEEKIAMYRETLRESGFDPASKKVALMLHTCLGESNEAVKGKVAAPLKAYLKTFISQQRNILNDYAAMSEADLEVIVSRAFELYFEESGLLGTPDKCAKLVETLRDIGVNEIACLIDFGVDHNAVRENLELLSGLKEQFSIKETRVHDEIDS</sequence>
<dbReference type="Pfam" id="PF00296">
    <property type="entry name" value="Bac_luciferase"/>
    <property type="match status" value="1"/>
</dbReference>
<protein>
    <submittedName>
        <fullName evidence="5">CtaG</fullName>
    </submittedName>
</protein>
<keyword evidence="2" id="KW-0503">Monooxygenase</keyword>
<feature type="domain" description="Luciferase-like" evidence="4">
    <location>
        <begin position="67"/>
        <end position="379"/>
    </location>
</feature>
<dbReference type="GO" id="GO:0004497">
    <property type="term" value="F:monooxygenase activity"/>
    <property type="evidence" value="ECO:0007669"/>
    <property type="project" value="UniProtKB-KW"/>
</dbReference>
<dbReference type="Proteomes" id="UP000006620">
    <property type="component" value="Chromosome"/>
</dbReference>
<evidence type="ECO:0000313" key="6">
    <source>
        <dbReference type="Proteomes" id="UP000006620"/>
    </source>
</evidence>
<dbReference type="SUPFAM" id="SSF51679">
    <property type="entry name" value="Bacterial luciferase-like"/>
    <property type="match status" value="1"/>
</dbReference>
<name>F8FI37_PAEMK</name>
<dbReference type="InterPro" id="IPR024011">
    <property type="entry name" value="Biosynth_lucif-like_mOase_dom"/>
</dbReference>
<dbReference type="RefSeq" id="WP_013918532.1">
    <property type="nucleotide sequence ID" value="NC_015690.1"/>
</dbReference>
<keyword evidence="1" id="KW-0560">Oxidoreductase</keyword>
<dbReference type="PANTHER" id="PTHR30137">
    <property type="entry name" value="LUCIFERASE-LIKE MONOOXYGENASE"/>
    <property type="match status" value="1"/>
</dbReference>
<organism evidence="5 6">
    <name type="scientific">Paenibacillus mucilaginosus (strain KNP414)</name>
    <dbReference type="NCBI Taxonomy" id="1036673"/>
    <lineage>
        <taxon>Bacteria</taxon>
        <taxon>Bacillati</taxon>
        <taxon>Bacillota</taxon>
        <taxon>Bacilli</taxon>
        <taxon>Bacillales</taxon>
        <taxon>Paenibacillaceae</taxon>
        <taxon>Paenibacillus</taxon>
    </lineage>
</organism>
<dbReference type="PATRIC" id="fig|1036673.3.peg.4468"/>
<dbReference type="InterPro" id="IPR011251">
    <property type="entry name" value="Luciferase-like_dom"/>
</dbReference>
<evidence type="ECO:0000256" key="1">
    <source>
        <dbReference type="ARBA" id="ARBA00023002"/>
    </source>
</evidence>
<accession>F8FI37</accession>
<dbReference type="NCBIfam" id="TIGR04020">
    <property type="entry name" value="seco_metab_LLM"/>
    <property type="match status" value="1"/>
</dbReference>
<dbReference type="AlphaFoldDB" id="F8FI37"/>
<evidence type="ECO:0000259" key="4">
    <source>
        <dbReference type="Pfam" id="PF00296"/>
    </source>
</evidence>
<evidence type="ECO:0000313" key="5">
    <source>
        <dbReference type="EMBL" id="AEI43379.1"/>
    </source>
</evidence>
<proteinExistence type="predicted"/>
<reference evidence="5 6" key="2">
    <citation type="journal article" date="2013" name="Genome Announc.">
        <title>Genome Sequence of Growth-Improving Paenibacillus mucilaginosus Strain KNP414.</title>
        <authorList>
            <person name="Lu J.J."/>
            <person name="Wang J.F."/>
            <person name="Hu X.F."/>
        </authorList>
    </citation>
    <scope>NUCLEOTIDE SEQUENCE [LARGE SCALE GENOMIC DNA]</scope>
    <source>
        <strain evidence="5 6">KNP414</strain>
    </source>
</reference>